<dbReference type="PROSITE" id="PS51352">
    <property type="entry name" value="THIOREDOXIN_2"/>
    <property type="match status" value="1"/>
</dbReference>
<dbReference type="InterPro" id="IPR036249">
    <property type="entry name" value="Thioredoxin-like_sf"/>
</dbReference>
<protein>
    <recommendedName>
        <fullName evidence="1">Thioredoxin domain-containing protein</fullName>
    </recommendedName>
</protein>
<proteinExistence type="predicted"/>
<sequence length="178" mass="19680">MSTQKLHPGDTFPQVKVTLIDDSEINLGKSENGLPWQAIFVYRGKHCPICTSFLNELEEVKSALADAGIGVIAVSGDSKAQLEEHMASLNISYPIAYGLTEESMQDLGLYISKPRFAKETDHNFSEPGLFVVNEHGKLHVIDIANNPVSRPNLKTLVGGLTWIRDPKNDYPIRGTLNY</sequence>
<dbReference type="GO" id="GO:0016209">
    <property type="term" value="F:antioxidant activity"/>
    <property type="evidence" value="ECO:0007669"/>
    <property type="project" value="InterPro"/>
</dbReference>
<dbReference type="InterPro" id="IPR013766">
    <property type="entry name" value="Thioredoxin_domain"/>
</dbReference>
<dbReference type="Pfam" id="PF00578">
    <property type="entry name" value="AhpC-TSA"/>
    <property type="match status" value="1"/>
</dbReference>
<comment type="caution">
    <text evidence="2">The sequence shown here is derived from an EMBL/GenBank/DDBJ whole genome shotgun (WGS) entry which is preliminary data.</text>
</comment>
<accession>A0A0F9SXC0</accession>
<dbReference type="EMBL" id="LAZR01000381">
    <property type="protein sequence ID" value="KKN71564.1"/>
    <property type="molecule type" value="Genomic_DNA"/>
</dbReference>
<feature type="domain" description="Thioredoxin" evidence="1">
    <location>
        <begin position="6"/>
        <end position="168"/>
    </location>
</feature>
<evidence type="ECO:0000313" key="2">
    <source>
        <dbReference type="EMBL" id="KKN71564.1"/>
    </source>
</evidence>
<gene>
    <name evidence="2" type="ORF">LCGC14_0419610</name>
</gene>
<evidence type="ECO:0000259" key="1">
    <source>
        <dbReference type="PROSITE" id="PS51352"/>
    </source>
</evidence>
<dbReference type="Gene3D" id="3.40.30.10">
    <property type="entry name" value="Glutaredoxin"/>
    <property type="match status" value="1"/>
</dbReference>
<dbReference type="InterPro" id="IPR000866">
    <property type="entry name" value="AhpC/TSA"/>
</dbReference>
<organism evidence="2">
    <name type="scientific">marine sediment metagenome</name>
    <dbReference type="NCBI Taxonomy" id="412755"/>
    <lineage>
        <taxon>unclassified sequences</taxon>
        <taxon>metagenomes</taxon>
        <taxon>ecological metagenomes</taxon>
    </lineage>
</organism>
<dbReference type="AlphaFoldDB" id="A0A0F9SXC0"/>
<dbReference type="GO" id="GO:0016491">
    <property type="term" value="F:oxidoreductase activity"/>
    <property type="evidence" value="ECO:0007669"/>
    <property type="project" value="InterPro"/>
</dbReference>
<reference evidence="2" key="1">
    <citation type="journal article" date="2015" name="Nature">
        <title>Complex archaea that bridge the gap between prokaryotes and eukaryotes.</title>
        <authorList>
            <person name="Spang A."/>
            <person name="Saw J.H."/>
            <person name="Jorgensen S.L."/>
            <person name="Zaremba-Niedzwiedzka K."/>
            <person name="Martijn J."/>
            <person name="Lind A.E."/>
            <person name="van Eijk R."/>
            <person name="Schleper C."/>
            <person name="Guy L."/>
            <person name="Ettema T.J."/>
        </authorList>
    </citation>
    <scope>NUCLEOTIDE SEQUENCE</scope>
</reference>
<dbReference type="SUPFAM" id="SSF52833">
    <property type="entry name" value="Thioredoxin-like"/>
    <property type="match status" value="1"/>
</dbReference>
<name>A0A0F9SXC0_9ZZZZ</name>